<gene>
    <name evidence="3" type="ORF">P154DRAFT_579391</name>
</gene>
<keyword evidence="4" id="KW-1185">Reference proteome</keyword>
<reference evidence="3" key="1">
    <citation type="journal article" date="2020" name="Stud. Mycol.">
        <title>101 Dothideomycetes genomes: a test case for predicting lifestyles and emergence of pathogens.</title>
        <authorList>
            <person name="Haridas S."/>
            <person name="Albert R."/>
            <person name="Binder M."/>
            <person name="Bloem J."/>
            <person name="Labutti K."/>
            <person name="Salamov A."/>
            <person name="Andreopoulos B."/>
            <person name="Baker S."/>
            <person name="Barry K."/>
            <person name="Bills G."/>
            <person name="Bluhm B."/>
            <person name="Cannon C."/>
            <person name="Castanera R."/>
            <person name="Culley D."/>
            <person name="Daum C."/>
            <person name="Ezra D."/>
            <person name="Gonzalez J."/>
            <person name="Henrissat B."/>
            <person name="Kuo A."/>
            <person name="Liang C."/>
            <person name="Lipzen A."/>
            <person name="Lutzoni F."/>
            <person name="Magnuson J."/>
            <person name="Mondo S."/>
            <person name="Nolan M."/>
            <person name="Ohm R."/>
            <person name="Pangilinan J."/>
            <person name="Park H.-J."/>
            <person name="Ramirez L."/>
            <person name="Alfaro M."/>
            <person name="Sun H."/>
            <person name="Tritt A."/>
            <person name="Yoshinaga Y."/>
            <person name="Zwiers L.-H."/>
            <person name="Turgeon B."/>
            <person name="Goodwin S."/>
            <person name="Spatafora J."/>
            <person name="Crous P."/>
            <person name="Grigoriev I."/>
        </authorList>
    </citation>
    <scope>NUCLEOTIDE SEQUENCE</scope>
    <source>
        <strain evidence="3">CBS 123094</strain>
    </source>
</reference>
<dbReference type="Proteomes" id="UP000799779">
    <property type="component" value="Unassembled WGS sequence"/>
</dbReference>
<dbReference type="InterPro" id="IPR057684">
    <property type="entry name" value="DUF7924"/>
</dbReference>
<dbReference type="EMBL" id="ML977619">
    <property type="protein sequence ID" value="KAF1996904.1"/>
    <property type="molecule type" value="Genomic_DNA"/>
</dbReference>
<feature type="compositionally biased region" description="Low complexity" evidence="1">
    <location>
        <begin position="8"/>
        <end position="22"/>
    </location>
</feature>
<sequence>MLRKRARSTSSASRPATAPEATRPAKRPARVIETVALHTKRRRSSIKYCSRCPYSTGFADCPPASSRPRKRRACSVDPPTPPHLHSSNLHTPKRRQARSLDRSPPPLRLTRENLRSFEHSTHFSPMSIPRNPSPTRKDTAITDKKQLAGYNITVDKGIALPEVLSDFVKKLKRSREQEPSPHAQAIIDTRRAASVENEITARKMMEEHILFRGEGYFDGIKCLTLKDQVNLIKDYLPKSPRVTVPELWGSLARPQPDSCIGYITATEATTHTPAFAMPFTRGENDMADWHNVVHNADTHFPFLTAQWKAAIFGENQVHASLQAARDGALIVNYMHNFYSLAYPNRAPTQLETCHFSLTTEGYTIILWIHWREVDPEDGEVYFRMEEVEMARMAKLGDLLDVRRILHNYVDFALGERLRSIKEALPAFWPNRREKKVKRIKSQSSSTLSGSELRWIYR</sequence>
<proteinExistence type="predicted"/>
<evidence type="ECO:0000259" key="2">
    <source>
        <dbReference type="Pfam" id="PF25545"/>
    </source>
</evidence>
<dbReference type="PANTHER" id="PTHR42470">
    <property type="entry name" value="VAST DOMAIN-CONTAINING PROTEIN"/>
    <property type="match status" value="1"/>
</dbReference>
<evidence type="ECO:0000256" key="1">
    <source>
        <dbReference type="SAM" id="MobiDB-lite"/>
    </source>
</evidence>
<evidence type="ECO:0000313" key="3">
    <source>
        <dbReference type="EMBL" id="KAF1996904.1"/>
    </source>
</evidence>
<accession>A0A6A5W7R0</accession>
<feature type="region of interest" description="Disordered" evidence="1">
    <location>
        <begin position="1"/>
        <end position="40"/>
    </location>
</feature>
<dbReference type="Pfam" id="PF25545">
    <property type="entry name" value="DUF7924"/>
    <property type="match status" value="1"/>
</dbReference>
<evidence type="ECO:0000313" key="4">
    <source>
        <dbReference type="Proteomes" id="UP000799779"/>
    </source>
</evidence>
<feature type="domain" description="DUF7924" evidence="2">
    <location>
        <begin position="234"/>
        <end position="424"/>
    </location>
</feature>
<feature type="region of interest" description="Disordered" evidence="1">
    <location>
        <begin position="60"/>
        <end position="111"/>
    </location>
</feature>
<dbReference type="PANTHER" id="PTHR42470:SF1">
    <property type="entry name" value="VAST DOMAIN-CONTAINING PROTEIN"/>
    <property type="match status" value="1"/>
</dbReference>
<protein>
    <recommendedName>
        <fullName evidence="2">DUF7924 domain-containing protein</fullName>
    </recommendedName>
</protein>
<dbReference type="AlphaFoldDB" id="A0A6A5W7R0"/>
<organism evidence="3 4">
    <name type="scientific">Amniculicola lignicola CBS 123094</name>
    <dbReference type="NCBI Taxonomy" id="1392246"/>
    <lineage>
        <taxon>Eukaryota</taxon>
        <taxon>Fungi</taxon>
        <taxon>Dikarya</taxon>
        <taxon>Ascomycota</taxon>
        <taxon>Pezizomycotina</taxon>
        <taxon>Dothideomycetes</taxon>
        <taxon>Pleosporomycetidae</taxon>
        <taxon>Pleosporales</taxon>
        <taxon>Amniculicolaceae</taxon>
        <taxon>Amniculicola</taxon>
    </lineage>
</organism>
<dbReference type="OrthoDB" id="5426775at2759"/>
<name>A0A6A5W7R0_9PLEO</name>